<reference evidence="1" key="1">
    <citation type="submission" date="2022-08" db="EMBL/GenBank/DDBJ databases">
        <authorList>
            <person name="Gutierrez-Valencia J."/>
        </authorList>
    </citation>
    <scope>NUCLEOTIDE SEQUENCE</scope>
</reference>
<proteinExistence type="predicted"/>
<dbReference type="Proteomes" id="UP001154282">
    <property type="component" value="Unassembled WGS sequence"/>
</dbReference>
<dbReference type="AlphaFoldDB" id="A0AAV0IX70"/>
<gene>
    <name evidence="1" type="ORF">LITE_LOCUS11440</name>
</gene>
<organism evidence="1 2">
    <name type="scientific">Linum tenue</name>
    <dbReference type="NCBI Taxonomy" id="586396"/>
    <lineage>
        <taxon>Eukaryota</taxon>
        <taxon>Viridiplantae</taxon>
        <taxon>Streptophyta</taxon>
        <taxon>Embryophyta</taxon>
        <taxon>Tracheophyta</taxon>
        <taxon>Spermatophyta</taxon>
        <taxon>Magnoliopsida</taxon>
        <taxon>eudicotyledons</taxon>
        <taxon>Gunneridae</taxon>
        <taxon>Pentapetalae</taxon>
        <taxon>rosids</taxon>
        <taxon>fabids</taxon>
        <taxon>Malpighiales</taxon>
        <taxon>Linaceae</taxon>
        <taxon>Linum</taxon>
    </lineage>
</organism>
<dbReference type="EMBL" id="CAMGYJ010000004">
    <property type="protein sequence ID" value="CAI0402033.1"/>
    <property type="molecule type" value="Genomic_DNA"/>
</dbReference>
<protein>
    <submittedName>
        <fullName evidence="1">Uncharacterized protein</fullName>
    </submittedName>
</protein>
<sequence>MRNLEFPFHRQHPNLWVIFSSRGISYAVLPPGILRTKEWKSGVLEVYMQCGDILKGSVEELPF</sequence>
<comment type="caution">
    <text evidence="1">The sequence shown here is derived from an EMBL/GenBank/DDBJ whole genome shotgun (WGS) entry which is preliminary data.</text>
</comment>
<name>A0AAV0IX70_9ROSI</name>
<evidence type="ECO:0000313" key="2">
    <source>
        <dbReference type="Proteomes" id="UP001154282"/>
    </source>
</evidence>
<accession>A0AAV0IX70</accession>
<evidence type="ECO:0000313" key="1">
    <source>
        <dbReference type="EMBL" id="CAI0402033.1"/>
    </source>
</evidence>
<keyword evidence="2" id="KW-1185">Reference proteome</keyword>